<dbReference type="PROSITE" id="PS50110">
    <property type="entry name" value="RESPONSE_REGULATORY"/>
    <property type="match status" value="1"/>
</dbReference>
<dbReference type="Pfam" id="PF00512">
    <property type="entry name" value="HisKA"/>
    <property type="match status" value="1"/>
</dbReference>
<dbReference type="InterPro" id="IPR003661">
    <property type="entry name" value="HisK_dim/P_dom"/>
</dbReference>
<feature type="domain" description="PAC" evidence="12">
    <location>
        <begin position="471"/>
        <end position="523"/>
    </location>
</feature>
<evidence type="ECO:0000256" key="4">
    <source>
        <dbReference type="ARBA" id="ARBA00022679"/>
    </source>
</evidence>
<dbReference type="InterPro" id="IPR005467">
    <property type="entry name" value="His_kinase_dom"/>
</dbReference>
<proteinExistence type="predicted"/>
<dbReference type="SUPFAM" id="SSF47384">
    <property type="entry name" value="Homodimeric domain of signal transducing histidine kinase"/>
    <property type="match status" value="1"/>
</dbReference>
<feature type="domain" description="PAS" evidence="11">
    <location>
        <begin position="122"/>
        <end position="195"/>
    </location>
</feature>
<keyword evidence="8" id="KW-1133">Transmembrane helix</keyword>
<name>A0ABM7MP25_9BURK</name>
<dbReference type="Proteomes" id="UP000824366">
    <property type="component" value="Chromosome"/>
</dbReference>
<evidence type="ECO:0000256" key="7">
    <source>
        <dbReference type="SAM" id="Coils"/>
    </source>
</evidence>
<dbReference type="InterPro" id="IPR003594">
    <property type="entry name" value="HATPase_dom"/>
</dbReference>
<evidence type="ECO:0000259" key="9">
    <source>
        <dbReference type="PROSITE" id="PS50109"/>
    </source>
</evidence>
<dbReference type="Gene3D" id="3.30.565.10">
    <property type="entry name" value="Histidine kinase-like ATPase, C-terminal domain"/>
    <property type="match status" value="1"/>
</dbReference>
<dbReference type="SMART" id="SM00091">
    <property type="entry name" value="PAS"/>
    <property type="match status" value="3"/>
</dbReference>
<evidence type="ECO:0000256" key="1">
    <source>
        <dbReference type="ARBA" id="ARBA00000085"/>
    </source>
</evidence>
<evidence type="ECO:0000256" key="5">
    <source>
        <dbReference type="ARBA" id="ARBA00022777"/>
    </source>
</evidence>
<dbReference type="SMART" id="SM00388">
    <property type="entry name" value="HisKA"/>
    <property type="match status" value="1"/>
</dbReference>
<evidence type="ECO:0000256" key="2">
    <source>
        <dbReference type="ARBA" id="ARBA00012438"/>
    </source>
</evidence>
<evidence type="ECO:0000259" key="11">
    <source>
        <dbReference type="PROSITE" id="PS50112"/>
    </source>
</evidence>
<dbReference type="InterPro" id="IPR001610">
    <property type="entry name" value="PAC"/>
</dbReference>
<feature type="domain" description="PAC" evidence="12">
    <location>
        <begin position="200"/>
        <end position="252"/>
    </location>
</feature>
<dbReference type="Gene3D" id="1.10.287.130">
    <property type="match status" value="1"/>
</dbReference>
<accession>A0ABM7MP25</accession>
<dbReference type="Pfam" id="PF13426">
    <property type="entry name" value="PAS_9"/>
    <property type="match status" value="1"/>
</dbReference>
<dbReference type="InterPro" id="IPR035965">
    <property type="entry name" value="PAS-like_dom_sf"/>
</dbReference>
<feature type="domain" description="PAS" evidence="11">
    <location>
        <begin position="389"/>
        <end position="453"/>
    </location>
</feature>
<keyword evidence="8" id="KW-0812">Transmembrane</keyword>
<dbReference type="InterPro" id="IPR036890">
    <property type="entry name" value="HATPase_C_sf"/>
</dbReference>
<evidence type="ECO:0000256" key="8">
    <source>
        <dbReference type="SAM" id="Phobius"/>
    </source>
</evidence>
<dbReference type="PROSITE" id="PS50112">
    <property type="entry name" value="PAS"/>
    <property type="match status" value="3"/>
</dbReference>
<dbReference type="SMART" id="SM00387">
    <property type="entry name" value="HATPase_c"/>
    <property type="match status" value="1"/>
</dbReference>
<dbReference type="InterPro" id="IPR000700">
    <property type="entry name" value="PAS-assoc_C"/>
</dbReference>
<dbReference type="Pfam" id="PF02518">
    <property type="entry name" value="HATPase_c"/>
    <property type="match status" value="1"/>
</dbReference>
<reference evidence="13 14" key="1">
    <citation type="journal article" date="2021" name="Microbiol. Spectr.">
        <title>A Single Bacterium Capable of Oxidation and Reduction of Iron at Circumneutral pH.</title>
        <authorList>
            <person name="Kato S."/>
            <person name="Ohkuma M."/>
        </authorList>
    </citation>
    <scope>NUCLEOTIDE SEQUENCE [LARGE SCALE GENOMIC DNA]</scope>
    <source>
        <strain evidence="13 14">MIZ03</strain>
    </source>
</reference>
<dbReference type="EMBL" id="AP024238">
    <property type="protein sequence ID" value="BCO28061.1"/>
    <property type="molecule type" value="Genomic_DNA"/>
</dbReference>
<evidence type="ECO:0000256" key="3">
    <source>
        <dbReference type="ARBA" id="ARBA00022553"/>
    </source>
</evidence>
<evidence type="ECO:0000313" key="14">
    <source>
        <dbReference type="Proteomes" id="UP000824366"/>
    </source>
</evidence>
<evidence type="ECO:0000259" key="12">
    <source>
        <dbReference type="PROSITE" id="PS50113"/>
    </source>
</evidence>
<keyword evidence="7" id="KW-0175">Coiled coil</keyword>
<dbReference type="InterPro" id="IPR036097">
    <property type="entry name" value="HisK_dim/P_sf"/>
</dbReference>
<dbReference type="SUPFAM" id="SSF55785">
    <property type="entry name" value="PYP-like sensor domain (PAS domain)"/>
    <property type="match status" value="3"/>
</dbReference>
<keyword evidence="5 13" id="KW-0418">Kinase</keyword>
<dbReference type="Pfam" id="PF00072">
    <property type="entry name" value="Response_reg"/>
    <property type="match status" value="1"/>
</dbReference>
<dbReference type="SUPFAM" id="SSF52172">
    <property type="entry name" value="CheY-like"/>
    <property type="match status" value="1"/>
</dbReference>
<dbReference type="RefSeq" id="WP_317134798.1">
    <property type="nucleotide sequence ID" value="NZ_AP024238.1"/>
</dbReference>
<keyword evidence="8" id="KW-0472">Membrane</keyword>
<dbReference type="GO" id="GO:0016301">
    <property type="term" value="F:kinase activity"/>
    <property type="evidence" value="ECO:0007669"/>
    <property type="project" value="UniProtKB-KW"/>
</dbReference>
<evidence type="ECO:0000313" key="13">
    <source>
        <dbReference type="EMBL" id="BCO28061.1"/>
    </source>
</evidence>
<feature type="domain" description="PAS" evidence="11">
    <location>
        <begin position="253"/>
        <end position="307"/>
    </location>
</feature>
<dbReference type="CDD" id="cd00082">
    <property type="entry name" value="HisKA"/>
    <property type="match status" value="1"/>
</dbReference>
<feature type="domain" description="Histidine kinase" evidence="9">
    <location>
        <begin position="555"/>
        <end position="773"/>
    </location>
</feature>
<dbReference type="InterPro" id="IPR013767">
    <property type="entry name" value="PAS_fold"/>
</dbReference>
<keyword evidence="4" id="KW-0808">Transferase</keyword>
<dbReference type="InterPro" id="IPR004358">
    <property type="entry name" value="Sig_transdc_His_kin-like_C"/>
</dbReference>
<feature type="domain" description="Response regulatory" evidence="10">
    <location>
        <begin position="800"/>
        <end position="917"/>
    </location>
</feature>
<dbReference type="PROSITE" id="PS50109">
    <property type="entry name" value="HIS_KIN"/>
    <property type="match status" value="1"/>
</dbReference>
<evidence type="ECO:0000259" key="10">
    <source>
        <dbReference type="PROSITE" id="PS50110"/>
    </source>
</evidence>
<dbReference type="InterPro" id="IPR000014">
    <property type="entry name" value="PAS"/>
</dbReference>
<feature type="modified residue" description="4-aspartylphosphate" evidence="6">
    <location>
        <position position="850"/>
    </location>
</feature>
<dbReference type="NCBIfam" id="TIGR00229">
    <property type="entry name" value="sensory_box"/>
    <property type="match status" value="3"/>
</dbReference>
<dbReference type="EC" id="2.7.13.3" evidence="2"/>
<dbReference type="SMART" id="SM00086">
    <property type="entry name" value="PAC"/>
    <property type="match status" value="3"/>
</dbReference>
<protein>
    <recommendedName>
        <fullName evidence="2">histidine kinase</fullName>
        <ecNumber evidence="2">2.7.13.3</ecNumber>
    </recommendedName>
</protein>
<dbReference type="Gene3D" id="3.30.450.20">
    <property type="entry name" value="PAS domain"/>
    <property type="match status" value="3"/>
</dbReference>
<feature type="domain" description="PAC" evidence="12">
    <location>
        <begin position="331"/>
        <end position="381"/>
    </location>
</feature>
<dbReference type="PROSITE" id="PS51257">
    <property type="entry name" value="PROKAR_LIPOPROTEIN"/>
    <property type="match status" value="1"/>
</dbReference>
<gene>
    <name evidence="13" type="ORF">MIZ03_2954</name>
</gene>
<dbReference type="Pfam" id="PF00989">
    <property type="entry name" value="PAS"/>
    <property type="match status" value="2"/>
</dbReference>
<dbReference type="PANTHER" id="PTHR43047">
    <property type="entry name" value="TWO-COMPONENT HISTIDINE PROTEIN KINASE"/>
    <property type="match status" value="1"/>
</dbReference>
<dbReference type="SUPFAM" id="SSF55874">
    <property type="entry name" value="ATPase domain of HSP90 chaperone/DNA topoisomerase II/histidine kinase"/>
    <property type="match status" value="1"/>
</dbReference>
<dbReference type="CDD" id="cd00130">
    <property type="entry name" value="PAS"/>
    <property type="match status" value="3"/>
</dbReference>
<keyword evidence="14" id="KW-1185">Reference proteome</keyword>
<dbReference type="CDD" id="cd16922">
    <property type="entry name" value="HATPase_EvgS-ArcB-TorS-like"/>
    <property type="match status" value="1"/>
</dbReference>
<dbReference type="InterPro" id="IPR001789">
    <property type="entry name" value="Sig_transdc_resp-reg_receiver"/>
</dbReference>
<keyword evidence="3 6" id="KW-0597">Phosphoprotein</keyword>
<feature type="coiled-coil region" evidence="7">
    <location>
        <begin position="514"/>
        <end position="541"/>
    </location>
</feature>
<dbReference type="SMART" id="SM00448">
    <property type="entry name" value="REC"/>
    <property type="match status" value="1"/>
</dbReference>
<organism evidence="13 14">
    <name type="scientific">Rhodoferax lithotrophicus</name>
    <dbReference type="NCBI Taxonomy" id="2798804"/>
    <lineage>
        <taxon>Bacteria</taxon>
        <taxon>Pseudomonadati</taxon>
        <taxon>Pseudomonadota</taxon>
        <taxon>Betaproteobacteria</taxon>
        <taxon>Burkholderiales</taxon>
        <taxon>Comamonadaceae</taxon>
        <taxon>Rhodoferax</taxon>
    </lineage>
</organism>
<feature type="transmembrane region" description="Helical" evidence="8">
    <location>
        <begin position="60"/>
        <end position="83"/>
    </location>
</feature>
<dbReference type="PROSITE" id="PS50113">
    <property type="entry name" value="PAC"/>
    <property type="match status" value="3"/>
</dbReference>
<comment type="catalytic activity">
    <reaction evidence="1">
        <text>ATP + protein L-histidine = ADP + protein N-phospho-L-histidine.</text>
        <dbReference type="EC" id="2.7.13.3"/>
    </reaction>
</comment>
<sequence>MTPIPDKKTLHKPQMWMAALVVLVSCALGALFWSFSQVELGIHAFRQGMGGLDDVAMQRLFNVMVGVSLLAMLATMWVLWQLYRGPHQHLHHRVHLETQHSLQDREAINLQLQHTNQMLRVSEEKLTVTLNSIGDAVIATDAAACVTLLNPVAQELTGWTQAEALGRSIDEVFKIVNKDSRKPATIPVAQTLAHGTVQGLANHTVLLARDAREFDIADSCAPIRDAAGLVAGAVLVFRNVTEEYVVQQTLRDSAALVQTILNTVVDGIVTIHAQGGIIDSVNPAIEAMFGYSAADLVGKPLSQLIPELDQDQRNVSLAYFGVSDEARAMGVGREVRGRRKNGQAFELEIAVSEMTLRGQHYFTGILRDISARKQAQEALREAGALQSAIFNSANFSSIATDAKGVIQIFNVGAERMLGYAATEVMNIRTPADISDPQEVIERARALSMELATEITPGFEALVFKAARGIEDIYELTYIRKDGSRLPAVVSVTALRDEANAIIGYLLIGTDNTARKQIEAERTRLEQVLQNKNIELEGARQVAETASMAKSEFLSSMSHELRSPLNAILGFGQLLESGVPPPTPAQLASVGQILKAGWYLLELINEILDLALIESGRLSLSLEPTSLHDVLQDCQAMIAPQAEQKGIALKFAPVDADCFVNADRTRLKQVLINLLSNAIKYNQPGGKAEVSYVRQPSGRLRISVTDTGLGLTPQKIAQLFQSFNRLGQESGAEEGTGIGLVVSRRLVELMGGEIGVQSTVGAGSAFWFELDAMDAPQWLPEAHAPLGTEPLLAQAGTVVRTLLYVEDNRANMELVEQLIARRPELRLLGAQDTMRGIAMARAHQPDVILMDINLPGISGMQALQILRDDPTTRHIPVLALSANAMPRDIEKGLAAGFVRYLTKPIRVSEFMAALDQGLLLAKTRSDTALGKVEA</sequence>
<dbReference type="InterPro" id="IPR011006">
    <property type="entry name" value="CheY-like_superfamily"/>
</dbReference>
<dbReference type="Gene3D" id="3.40.50.2300">
    <property type="match status" value="1"/>
</dbReference>
<evidence type="ECO:0000256" key="6">
    <source>
        <dbReference type="PROSITE-ProRule" id="PRU00169"/>
    </source>
</evidence>
<dbReference type="PRINTS" id="PR00344">
    <property type="entry name" value="BCTRLSENSOR"/>
</dbReference>